<feature type="region of interest" description="Disordered" evidence="8">
    <location>
        <begin position="162"/>
        <end position="181"/>
    </location>
</feature>
<dbReference type="InterPro" id="IPR011047">
    <property type="entry name" value="Quinoprotein_ADH-like_sf"/>
</dbReference>
<dbReference type="Pfam" id="PF12894">
    <property type="entry name" value="ANAPC4_WD40"/>
    <property type="match status" value="1"/>
</dbReference>
<proteinExistence type="predicted"/>
<evidence type="ECO:0000256" key="5">
    <source>
        <dbReference type="ARBA" id="ARBA00023163"/>
    </source>
</evidence>
<dbReference type="GO" id="GO:0006357">
    <property type="term" value="P:regulation of transcription by RNA polymerase II"/>
    <property type="evidence" value="ECO:0000318"/>
    <property type="project" value="GO_Central"/>
</dbReference>
<reference evidence="10" key="2">
    <citation type="journal article" date="2007" name="Science">
        <title>Draft genome sequence of the sexually transmitted pathogen Trichomonas vaginalis.</title>
        <authorList>
            <person name="Carlton J.M."/>
            <person name="Hirt R.P."/>
            <person name="Silva J.C."/>
            <person name="Delcher A.L."/>
            <person name="Schatz M."/>
            <person name="Zhao Q."/>
            <person name="Wortman J.R."/>
            <person name="Bidwell S.L."/>
            <person name="Alsmark U.C.M."/>
            <person name="Besteiro S."/>
            <person name="Sicheritz-Ponten T."/>
            <person name="Noel C.J."/>
            <person name="Dacks J.B."/>
            <person name="Foster P.G."/>
            <person name="Simillion C."/>
            <person name="Van de Peer Y."/>
            <person name="Miranda-Saavedra D."/>
            <person name="Barton G.J."/>
            <person name="Westrop G.D."/>
            <person name="Mueller S."/>
            <person name="Dessi D."/>
            <person name="Fiori P.L."/>
            <person name="Ren Q."/>
            <person name="Paulsen I."/>
            <person name="Zhang H."/>
            <person name="Bastida-Corcuera F.D."/>
            <person name="Simoes-Barbosa A."/>
            <person name="Brown M.T."/>
            <person name="Hayes R.D."/>
            <person name="Mukherjee M."/>
            <person name="Okumura C.Y."/>
            <person name="Schneider R."/>
            <person name="Smith A.J."/>
            <person name="Vanacova S."/>
            <person name="Villalvazo M."/>
            <person name="Haas B.J."/>
            <person name="Pertea M."/>
            <person name="Feldblyum T.V."/>
            <person name="Utterback T.R."/>
            <person name="Shu C.L."/>
            <person name="Osoegawa K."/>
            <person name="de Jong P.J."/>
            <person name="Hrdy I."/>
            <person name="Horvathova L."/>
            <person name="Zubacova Z."/>
            <person name="Dolezal P."/>
            <person name="Malik S.B."/>
            <person name="Logsdon J.M. Jr."/>
            <person name="Henze K."/>
            <person name="Gupta A."/>
            <person name="Wang C.C."/>
            <person name="Dunne R.L."/>
            <person name="Upcroft J.A."/>
            <person name="Upcroft P."/>
            <person name="White O."/>
            <person name="Salzberg S.L."/>
            <person name="Tang P."/>
            <person name="Chiu C.-H."/>
            <person name="Lee Y.-S."/>
            <person name="Embley T.M."/>
            <person name="Coombs G.H."/>
            <person name="Mottram J.C."/>
            <person name="Tachezy J."/>
            <person name="Fraser-Liggett C.M."/>
            <person name="Johnson P.J."/>
        </authorList>
    </citation>
    <scope>NUCLEOTIDE SEQUENCE [LARGE SCALE GENOMIC DNA]</scope>
    <source>
        <strain evidence="10">G3</strain>
    </source>
</reference>
<feature type="repeat" description="WD" evidence="7">
    <location>
        <begin position="292"/>
        <end position="333"/>
    </location>
</feature>
<feature type="repeat" description="WD" evidence="7">
    <location>
        <begin position="332"/>
        <end position="372"/>
    </location>
</feature>
<feature type="repeat" description="WD" evidence="7">
    <location>
        <begin position="373"/>
        <end position="414"/>
    </location>
</feature>
<dbReference type="SMR" id="A2DBM6"/>
<evidence type="ECO:0000259" key="9">
    <source>
        <dbReference type="Pfam" id="PF12894"/>
    </source>
</evidence>
<dbReference type="Gene3D" id="1.20.960.30">
    <property type="match status" value="1"/>
</dbReference>
<evidence type="ECO:0000256" key="1">
    <source>
        <dbReference type="ARBA" id="ARBA00004123"/>
    </source>
</evidence>
<feature type="repeat" description="WD" evidence="7">
    <location>
        <begin position="118"/>
        <end position="159"/>
    </location>
</feature>
<accession>A2DBM6</accession>
<dbReference type="SUPFAM" id="SSF50998">
    <property type="entry name" value="Quinoprotein alcohol dehydrogenase-like"/>
    <property type="match status" value="1"/>
</dbReference>
<dbReference type="FunCoup" id="A2DBM6">
    <property type="interactions" value="187"/>
</dbReference>
<dbReference type="STRING" id="5722.A2DBM6"/>
<dbReference type="EMBL" id="DS113185">
    <property type="protein sequence ID" value="EAY22229.1"/>
    <property type="molecule type" value="Genomic_DNA"/>
</dbReference>
<dbReference type="VEuPathDB" id="TrichDB:TVAG_094040"/>
<dbReference type="PRINTS" id="PR00320">
    <property type="entry name" value="GPROTEINBRPT"/>
</dbReference>
<dbReference type="Proteomes" id="UP000001542">
    <property type="component" value="Unassembled WGS sequence"/>
</dbReference>
<dbReference type="SMART" id="SM00320">
    <property type="entry name" value="WD40"/>
    <property type="match status" value="8"/>
</dbReference>
<comment type="subcellular location">
    <subcellularLocation>
        <location evidence="1">Nucleus</location>
    </subcellularLocation>
</comment>
<keyword evidence="5" id="KW-0804">Transcription</keyword>
<dbReference type="CDD" id="cd00200">
    <property type="entry name" value="WD40"/>
    <property type="match status" value="1"/>
</dbReference>
<dbReference type="GO" id="GO:0003714">
    <property type="term" value="F:transcription corepressor activity"/>
    <property type="evidence" value="ECO:0000318"/>
    <property type="project" value="GO_Central"/>
</dbReference>
<dbReference type="FunFam" id="1.20.960.30:FF:000001">
    <property type="entry name" value="F-box-like/WD repeat-containing protein TBL1XR1"/>
    <property type="match status" value="1"/>
</dbReference>
<keyword evidence="2 7" id="KW-0853">WD repeat</keyword>
<dbReference type="Pfam" id="PF00400">
    <property type="entry name" value="WD40"/>
    <property type="match status" value="5"/>
</dbReference>
<evidence type="ECO:0000256" key="3">
    <source>
        <dbReference type="ARBA" id="ARBA00022737"/>
    </source>
</evidence>
<evidence type="ECO:0000313" key="11">
    <source>
        <dbReference type="Proteomes" id="UP000001542"/>
    </source>
</evidence>
<dbReference type="PROSITE" id="PS50082">
    <property type="entry name" value="WD_REPEATS_2"/>
    <property type="match status" value="5"/>
</dbReference>
<dbReference type="InterPro" id="IPR024977">
    <property type="entry name" value="Apc4-like_WD40_dom"/>
</dbReference>
<dbReference type="PROSITE" id="PS50294">
    <property type="entry name" value="WD_REPEATS_REGION"/>
    <property type="match status" value="4"/>
</dbReference>
<dbReference type="InterPro" id="IPR001680">
    <property type="entry name" value="WD40_rpt"/>
</dbReference>
<evidence type="ECO:0000256" key="2">
    <source>
        <dbReference type="ARBA" id="ARBA00022574"/>
    </source>
</evidence>
<keyword evidence="4" id="KW-0805">Transcription regulation</keyword>
<feature type="repeat" description="WD" evidence="7">
    <location>
        <begin position="169"/>
        <end position="201"/>
    </location>
</feature>
<protein>
    <submittedName>
        <fullName evidence="10">WD repeat protein, putative</fullName>
    </submittedName>
</protein>
<evidence type="ECO:0000313" key="10">
    <source>
        <dbReference type="EMBL" id="EAY22229.1"/>
    </source>
</evidence>
<dbReference type="PANTHER" id="PTHR22846">
    <property type="entry name" value="WD40 REPEAT PROTEIN"/>
    <property type="match status" value="1"/>
</dbReference>
<keyword evidence="11" id="KW-1185">Reference proteome</keyword>
<dbReference type="InterPro" id="IPR045183">
    <property type="entry name" value="Ebi-like"/>
</dbReference>
<dbReference type="GO" id="GO:0000118">
    <property type="term" value="C:histone deacetylase complex"/>
    <property type="evidence" value="ECO:0000318"/>
    <property type="project" value="GO_Central"/>
</dbReference>
<dbReference type="PROSITE" id="PS50896">
    <property type="entry name" value="LISH"/>
    <property type="match status" value="1"/>
</dbReference>
<feature type="domain" description="Anaphase-promoting complex subunit 4-like WD40" evidence="9">
    <location>
        <begin position="180"/>
        <end position="265"/>
    </location>
</feature>
<dbReference type="Gene3D" id="2.130.10.10">
    <property type="entry name" value="YVTN repeat-like/Quinoprotein amine dehydrogenase"/>
    <property type="match status" value="1"/>
</dbReference>
<organism evidence="10 11">
    <name type="scientific">Trichomonas vaginalis (strain ATCC PRA-98 / G3)</name>
    <dbReference type="NCBI Taxonomy" id="412133"/>
    <lineage>
        <taxon>Eukaryota</taxon>
        <taxon>Metamonada</taxon>
        <taxon>Parabasalia</taxon>
        <taxon>Trichomonadida</taxon>
        <taxon>Trichomonadidae</taxon>
        <taxon>Trichomonas</taxon>
    </lineage>
</organism>
<dbReference type="eggNOG" id="KOG0273">
    <property type="taxonomic scope" value="Eukaryota"/>
</dbReference>
<dbReference type="RefSeq" id="XP_001583215.1">
    <property type="nucleotide sequence ID" value="XM_001583165.1"/>
</dbReference>
<dbReference type="OrthoDB" id="1367865at2759"/>
<reference evidence="10" key="1">
    <citation type="submission" date="2006-10" db="EMBL/GenBank/DDBJ databases">
        <authorList>
            <person name="Amadeo P."/>
            <person name="Zhao Q."/>
            <person name="Wortman J."/>
            <person name="Fraser-Liggett C."/>
            <person name="Carlton J."/>
        </authorList>
    </citation>
    <scope>NUCLEOTIDE SEQUENCE</scope>
    <source>
        <strain evidence="10">G3</strain>
    </source>
</reference>
<evidence type="ECO:0000256" key="6">
    <source>
        <dbReference type="ARBA" id="ARBA00023242"/>
    </source>
</evidence>
<dbReference type="KEGG" id="tva:5467784"/>
<dbReference type="InParanoid" id="A2DBM6"/>
<keyword evidence="6" id="KW-0539">Nucleus</keyword>
<dbReference type="InterPro" id="IPR015943">
    <property type="entry name" value="WD40/YVTN_repeat-like_dom_sf"/>
</dbReference>
<dbReference type="InterPro" id="IPR020472">
    <property type="entry name" value="WD40_PAC1"/>
</dbReference>
<dbReference type="InterPro" id="IPR006594">
    <property type="entry name" value="LisH"/>
</dbReference>
<dbReference type="VEuPathDB" id="TrichDB:TVAGG3_0381580"/>
<dbReference type="FunFam" id="2.130.10.10:FF:000218">
    <property type="entry name" value="WD40 repeat-containing protein HOS15"/>
    <property type="match status" value="1"/>
</dbReference>
<dbReference type="OMA" id="SHESMID"/>
<dbReference type="PANTHER" id="PTHR22846:SF2">
    <property type="entry name" value="F-BOX-LIKE_WD REPEAT-CONTAINING PROTEIN EBI"/>
    <property type="match status" value="1"/>
</dbReference>
<evidence type="ECO:0000256" key="8">
    <source>
        <dbReference type="SAM" id="MobiDB-lite"/>
    </source>
</evidence>
<name>A2DBM6_TRIV3</name>
<sequence length="454" mass="49432">MSISSDEVTFLILRYFKECGFEHSHYTYVNESSIDSSQITGYQVPPGALITLLQKGLLYIQLERAIAAGQKTVDVSYGSQITLLNAALREGNVPIPKDSKQAAEEPSMPLDANNSITLSEHTANVVCCQWTKDGNLLATGSTDNSAIIWNFQNPDTISQCCLPHGDAQSNEGDHQVSSLDWSPDSSLIATGSSDGIVRVFNNQGDLIYEKNNEEPQSIRVVKFNTTGQYLLIGSNSTKILILASESGEVVKEFPTTSGIRDAAWHTDVSFAVCCENGAVGVFDSLEAQPLWLTGHTSATNCVVWEPNSELIASCADDNTVRIWHRDSDCTVLSGHTSTVYTMRWGSNGIIASASFDSSVRLWDATSGNLLRVLQGHQKPVYAISFSPDEKVIVSGSSDQTIKFWDVQSGKMIASYMMNQIVYDLQYSSDGKYVAVCCEGGNVVIIKTEALPQSE</sequence>
<feature type="compositionally biased region" description="Polar residues" evidence="8">
    <location>
        <begin position="167"/>
        <end position="181"/>
    </location>
</feature>
<evidence type="ECO:0000256" key="7">
    <source>
        <dbReference type="PROSITE-ProRule" id="PRU00221"/>
    </source>
</evidence>
<keyword evidence="3" id="KW-0677">Repeat</keyword>
<dbReference type="InterPro" id="IPR019775">
    <property type="entry name" value="WD40_repeat_CS"/>
</dbReference>
<evidence type="ECO:0000256" key="4">
    <source>
        <dbReference type="ARBA" id="ARBA00023015"/>
    </source>
</evidence>
<gene>
    <name evidence="10" type="ORF">TVAG_094040</name>
</gene>
<dbReference type="PROSITE" id="PS00678">
    <property type="entry name" value="WD_REPEATS_1"/>
    <property type="match status" value="3"/>
</dbReference>
<dbReference type="AlphaFoldDB" id="A2DBM6"/>